<evidence type="ECO:0000256" key="1">
    <source>
        <dbReference type="ARBA" id="ARBA00002995"/>
    </source>
</evidence>
<evidence type="ECO:0000256" key="4">
    <source>
        <dbReference type="ARBA" id="ARBA00048332"/>
    </source>
</evidence>
<accession>A0A7G9YWV5</accession>
<evidence type="ECO:0000256" key="3">
    <source>
        <dbReference type="ARBA" id="ARBA00023002"/>
    </source>
</evidence>
<protein>
    <recommendedName>
        <fullName evidence="5">Indolepyruvate ferredoxin oxidoreductase subunit beta</fullName>
        <ecNumber evidence="5">1.2.7.8</ecNumber>
    </recommendedName>
</protein>
<dbReference type="NCBIfam" id="NF005323">
    <property type="entry name" value="PRK06853.1-3"/>
    <property type="match status" value="1"/>
</dbReference>
<dbReference type="EMBL" id="MT631512">
    <property type="protein sequence ID" value="QNO52489.1"/>
    <property type="molecule type" value="Genomic_DNA"/>
</dbReference>
<comment type="subunit">
    <text evidence="2">Heterodimer of the IorA and IorB subunits.</text>
</comment>
<dbReference type="InterPro" id="IPR002869">
    <property type="entry name" value="Pyrv_flavodox_OxRed_cen"/>
</dbReference>
<evidence type="ECO:0000259" key="6">
    <source>
        <dbReference type="Pfam" id="PF01558"/>
    </source>
</evidence>
<dbReference type="GO" id="GO:0043805">
    <property type="term" value="F:indolepyruvate ferredoxin oxidoreductase activity"/>
    <property type="evidence" value="ECO:0007669"/>
    <property type="project" value="UniProtKB-EC"/>
</dbReference>
<comment type="function">
    <text evidence="1">Catalyzes the ferredoxin-dependent oxidative decarboxylation of arylpyruvates.</text>
</comment>
<dbReference type="PANTHER" id="PTHR43854">
    <property type="entry name" value="INDOLEPYRUVATE OXIDOREDUCTASE SUBUNIT IORB"/>
    <property type="match status" value="1"/>
</dbReference>
<keyword evidence="3 7" id="KW-0560">Oxidoreductase</keyword>
<feature type="domain" description="Pyruvate/ketoisovalerate oxidoreductase catalytic" evidence="6">
    <location>
        <begin position="15"/>
        <end position="191"/>
    </location>
</feature>
<dbReference type="Pfam" id="PF01558">
    <property type="entry name" value="POR"/>
    <property type="match status" value="1"/>
</dbReference>
<gene>
    <name evidence="7" type="primary">iorB</name>
    <name evidence="7" type="ORF">CGEPLDJD_00009</name>
</gene>
<keyword evidence="7" id="KW-0670">Pyruvate</keyword>
<dbReference type="InterPro" id="IPR019752">
    <property type="entry name" value="Pyrv/ketoisovalerate_OxRed_cat"/>
</dbReference>
<dbReference type="PANTHER" id="PTHR43854:SF1">
    <property type="entry name" value="INDOLEPYRUVATE OXIDOREDUCTASE SUBUNIT IORB"/>
    <property type="match status" value="1"/>
</dbReference>
<reference evidence="7" key="1">
    <citation type="submission" date="2020-06" db="EMBL/GenBank/DDBJ databases">
        <title>Unique genomic features of the anaerobic methanotrophic archaea.</title>
        <authorList>
            <person name="Chadwick G.L."/>
            <person name="Skennerton C.T."/>
            <person name="Laso-Perez R."/>
            <person name="Leu A.O."/>
            <person name="Speth D.R."/>
            <person name="Yu H."/>
            <person name="Morgan-Lang C."/>
            <person name="Hatzenpichler R."/>
            <person name="Goudeau D."/>
            <person name="Malmstrom R."/>
            <person name="Brazelton W.J."/>
            <person name="Woyke T."/>
            <person name="Hallam S.J."/>
            <person name="Tyson G.W."/>
            <person name="Wegener G."/>
            <person name="Boetius A."/>
            <person name="Orphan V."/>
        </authorList>
    </citation>
    <scope>NUCLEOTIDE SEQUENCE</scope>
</reference>
<dbReference type="AlphaFoldDB" id="A0A7G9YWV5"/>
<name>A0A7G9YWV5_9EURY</name>
<sequence length="197" mass="20915">MRTSECCDIVVAGVGGQGVILLSKIIGKAAVMEGSPVRAAETHGMAQRGGSVITHIRLGCKFGPLVPVGNADILLGLEPAEALRYAHYVSKGGIALVNTNPVLPSTVTTGRAKYPPLDEILAPLRRICRDVKTLDATKLAANAGNPQATNVVMLGALSKYMPLREEIVIESLRESVPAKFLEVNMRTFEVGKSEIEV</sequence>
<dbReference type="EC" id="1.2.7.8" evidence="5"/>
<dbReference type="SUPFAM" id="SSF53323">
    <property type="entry name" value="Pyruvate-ferredoxin oxidoreductase, PFOR, domain III"/>
    <property type="match status" value="1"/>
</dbReference>
<evidence type="ECO:0000256" key="2">
    <source>
        <dbReference type="ARBA" id="ARBA00011238"/>
    </source>
</evidence>
<comment type="catalytic activity">
    <reaction evidence="4">
        <text>indole-3-pyruvate + 2 oxidized [2Fe-2S]-[ferredoxin] + CoA = (indol-3-yl)acetyl-CoA + 2 reduced [2Fe-2S]-[ferredoxin] + CO2 + H(+)</text>
        <dbReference type="Rhea" id="RHEA:12645"/>
        <dbReference type="Rhea" id="RHEA-COMP:10000"/>
        <dbReference type="Rhea" id="RHEA-COMP:10001"/>
        <dbReference type="ChEBI" id="CHEBI:15378"/>
        <dbReference type="ChEBI" id="CHEBI:16526"/>
        <dbReference type="ChEBI" id="CHEBI:17640"/>
        <dbReference type="ChEBI" id="CHEBI:33737"/>
        <dbReference type="ChEBI" id="CHEBI:33738"/>
        <dbReference type="ChEBI" id="CHEBI:57271"/>
        <dbReference type="ChEBI" id="CHEBI:57287"/>
        <dbReference type="EC" id="1.2.7.8"/>
    </reaction>
</comment>
<dbReference type="InterPro" id="IPR017719">
    <property type="entry name" value="Indolepyruvate_Fd_OxRdtase_bsu"/>
</dbReference>
<dbReference type="NCBIfam" id="TIGR03334">
    <property type="entry name" value="IOR_beta"/>
    <property type="match status" value="1"/>
</dbReference>
<dbReference type="Gene3D" id="3.40.920.10">
    <property type="entry name" value="Pyruvate-ferredoxin oxidoreductase, PFOR, domain III"/>
    <property type="match status" value="1"/>
</dbReference>
<dbReference type="InterPro" id="IPR052198">
    <property type="entry name" value="IorB_Oxidoreductase"/>
</dbReference>
<proteinExistence type="predicted"/>
<organism evidence="7">
    <name type="scientific">Candidatus Methanophagaceae archaeon ANME-1 ERB6</name>
    <dbReference type="NCBI Taxonomy" id="2759912"/>
    <lineage>
        <taxon>Archaea</taxon>
        <taxon>Methanobacteriati</taxon>
        <taxon>Methanobacteriota</taxon>
        <taxon>Stenosarchaea group</taxon>
        <taxon>Methanomicrobia</taxon>
        <taxon>Candidatus Methanophagales</taxon>
        <taxon>Candidatus Methanophagaceae</taxon>
    </lineage>
</organism>
<evidence type="ECO:0000256" key="5">
    <source>
        <dbReference type="NCBIfam" id="TIGR03334"/>
    </source>
</evidence>
<evidence type="ECO:0000313" key="7">
    <source>
        <dbReference type="EMBL" id="QNO52489.1"/>
    </source>
</evidence>